<feature type="non-terminal residue" evidence="2">
    <location>
        <position position="41"/>
    </location>
</feature>
<proteinExistence type="predicted"/>
<feature type="compositionally biased region" description="Basic and acidic residues" evidence="1">
    <location>
        <begin position="23"/>
        <end position="33"/>
    </location>
</feature>
<dbReference type="AlphaFoldDB" id="A0A1A8CCE8"/>
<feature type="region of interest" description="Disordered" evidence="1">
    <location>
        <begin position="1"/>
        <end position="41"/>
    </location>
</feature>
<reference evidence="2" key="2">
    <citation type="submission" date="2016-06" db="EMBL/GenBank/DDBJ databases">
        <title>The genome of a short-lived fish provides insights into sex chromosome evolution and the genetic control of aging.</title>
        <authorList>
            <person name="Reichwald K."/>
            <person name="Felder M."/>
            <person name="Petzold A."/>
            <person name="Koch P."/>
            <person name="Groth M."/>
            <person name="Platzer M."/>
        </authorList>
    </citation>
    <scope>NUCLEOTIDE SEQUENCE</scope>
    <source>
        <tissue evidence="2">Brain</tissue>
    </source>
</reference>
<feature type="compositionally biased region" description="Polar residues" evidence="1">
    <location>
        <begin position="1"/>
        <end position="10"/>
    </location>
</feature>
<evidence type="ECO:0000256" key="1">
    <source>
        <dbReference type="SAM" id="MobiDB-lite"/>
    </source>
</evidence>
<accession>A0A1A8CCE8</accession>
<sequence length="41" mass="4362">SSTIRTQTPASGGPRCCPACRGPDSRNPSELRTVHSLVLRP</sequence>
<dbReference type="EMBL" id="HADZ01012802">
    <property type="protein sequence ID" value="SBP76743.1"/>
    <property type="molecule type" value="Transcribed_RNA"/>
</dbReference>
<organism evidence="2">
    <name type="scientific">Nothobranchius kadleci</name>
    <name type="common">African annual killifish</name>
    <dbReference type="NCBI Taxonomy" id="1051664"/>
    <lineage>
        <taxon>Eukaryota</taxon>
        <taxon>Metazoa</taxon>
        <taxon>Chordata</taxon>
        <taxon>Craniata</taxon>
        <taxon>Vertebrata</taxon>
        <taxon>Euteleostomi</taxon>
        <taxon>Actinopterygii</taxon>
        <taxon>Neopterygii</taxon>
        <taxon>Teleostei</taxon>
        <taxon>Neoteleostei</taxon>
        <taxon>Acanthomorphata</taxon>
        <taxon>Ovalentaria</taxon>
        <taxon>Atherinomorphae</taxon>
        <taxon>Cyprinodontiformes</taxon>
        <taxon>Nothobranchiidae</taxon>
        <taxon>Nothobranchius</taxon>
    </lineage>
</organism>
<reference evidence="2" key="1">
    <citation type="submission" date="2016-05" db="EMBL/GenBank/DDBJ databases">
        <authorList>
            <person name="Lavstsen T."/>
            <person name="Jespersen J.S."/>
        </authorList>
    </citation>
    <scope>NUCLEOTIDE SEQUENCE</scope>
    <source>
        <tissue evidence="2">Brain</tissue>
    </source>
</reference>
<gene>
    <name evidence="2" type="primary">AVPR1B</name>
</gene>
<evidence type="ECO:0000313" key="2">
    <source>
        <dbReference type="EMBL" id="SBP76743.1"/>
    </source>
</evidence>
<feature type="non-terminal residue" evidence="2">
    <location>
        <position position="1"/>
    </location>
</feature>
<protein>
    <submittedName>
        <fullName evidence="2">Arginine vasopressin receptor 1B</fullName>
    </submittedName>
</protein>
<name>A0A1A8CCE8_NOTKA</name>
<keyword evidence="2" id="KW-0675">Receptor</keyword>